<accession>A0A1A8ZD17</accession>
<dbReference type="RefSeq" id="WP_157739876.1">
    <property type="nucleotide sequence ID" value="NZ_LT594324.1"/>
</dbReference>
<proteinExistence type="predicted"/>
<reference evidence="2 3" key="1">
    <citation type="submission" date="2016-06" db="EMBL/GenBank/DDBJ databases">
        <authorList>
            <person name="Kjaerup R.B."/>
            <person name="Dalgaard T.S."/>
            <person name="Juul-Madsen H.R."/>
        </authorList>
    </citation>
    <scope>NUCLEOTIDE SEQUENCE [LARGE SCALE GENOMIC DNA]</scope>
    <source>
        <strain evidence="2 3">DSM 45248</strain>
    </source>
</reference>
<dbReference type="PATRIC" id="fig|299146.4.peg.1402"/>
<evidence type="ECO:0000313" key="3">
    <source>
        <dbReference type="Proteomes" id="UP000198765"/>
    </source>
</evidence>
<evidence type="ECO:0000313" key="2">
    <source>
        <dbReference type="EMBL" id="SBT41895.1"/>
    </source>
</evidence>
<gene>
    <name evidence="2" type="ORF">GA0070621_1354</name>
</gene>
<dbReference type="AlphaFoldDB" id="A0A1A8ZD17"/>
<feature type="region of interest" description="Disordered" evidence="1">
    <location>
        <begin position="31"/>
        <end position="70"/>
    </location>
</feature>
<sequence length="70" mass="7749">MTTILIVLAVVAVAAAAFGFVSWRDRSRSVAGEDRTAVRDAEVRHQQHEGQRHAAQGDTVRRNQFSSGNW</sequence>
<protein>
    <submittedName>
        <fullName evidence="2">Uncharacterized protein</fullName>
    </submittedName>
</protein>
<dbReference type="EMBL" id="LT594324">
    <property type="protein sequence ID" value="SBT41895.1"/>
    <property type="molecule type" value="Genomic_DNA"/>
</dbReference>
<dbReference type="Proteomes" id="UP000198765">
    <property type="component" value="Chromosome I"/>
</dbReference>
<evidence type="ECO:0000256" key="1">
    <source>
        <dbReference type="SAM" id="MobiDB-lite"/>
    </source>
</evidence>
<name>A0A1A8ZD17_9ACTN</name>
<keyword evidence="3" id="KW-1185">Reference proteome</keyword>
<feature type="compositionally biased region" description="Basic and acidic residues" evidence="1">
    <location>
        <begin position="31"/>
        <end position="52"/>
    </location>
</feature>
<organism evidence="2 3">
    <name type="scientific">Micromonospora narathiwatensis</name>
    <dbReference type="NCBI Taxonomy" id="299146"/>
    <lineage>
        <taxon>Bacteria</taxon>
        <taxon>Bacillati</taxon>
        <taxon>Actinomycetota</taxon>
        <taxon>Actinomycetes</taxon>
        <taxon>Micromonosporales</taxon>
        <taxon>Micromonosporaceae</taxon>
        <taxon>Micromonospora</taxon>
    </lineage>
</organism>